<dbReference type="AlphaFoldDB" id="A0A2G5E8P1"/>
<evidence type="ECO:0000256" key="1">
    <source>
        <dbReference type="ARBA" id="ARBA00009995"/>
    </source>
</evidence>
<proteinExistence type="inferred from homology"/>
<dbReference type="EMBL" id="KZ305027">
    <property type="protein sequence ID" value="PIA52100.1"/>
    <property type="molecule type" value="Genomic_DNA"/>
</dbReference>
<keyword evidence="6" id="KW-1185">Reference proteome</keyword>
<protein>
    <recommendedName>
        <fullName evidence="4">Glycosyltransferase</fullName>
        <ecNumber evidence="4">2.4.1.-</ecNumber>
    </recommendedName>
</protein>
<evidence type="ECO:0000256" key="2">
    <source>
        <dbReference type="ARBA" id="ARBA00022679"/>
    </source>
</evidence>
<reference evidence="5 6" key="1">
    <citation type="submission" date="2017-09" db="EMBL/GenBank/DDBJ databases">
        <title>WGS assembly of Aquilegia coerulea Goldsmith.</title>
        <authorList>
            <person name="Hodges S."/>
            <person name="Kramer E."/>
            <person name="Nordborg M."/>
            <person name="Tomkins J."/>
            <person name="Borevitz J."/>
            <person name="Derieg N."/>
            <person name="Yan J."/>
            <person name="Mihaltcheva S."/>
            <person name="Hayes R.D."/>
            <person name="Rokhsar D."/>
        </authorList>
    </citation>
    <scope>NUCLEOTIDE SEQUENCE [LARGE SCALE GENOMIC DNA]</scope>
    <source>
        <strain evidence="6">cv. Goldsmith</strain>
    </source>
</reference>
<dbReference type="Pfam" id="PF00201">
    <property type="entry name" value="UDPGT"/>
    <property type="match status" value="1"/>
</dbReference>
<evidence type="ECO:0000256" key="3">
    <source>
        <dbReference type="RuleBase" id="RU003718"/>
    </source>
</evidence>
<dbReference type="FunFam" id="3.40.50.2000:FF:000430">
    <property type="entry name" value="Glycosyltransferase"/>
    <property type="match status" value="1"/>
</dbReference>
<dbReference type="EC" id="2.4.1.-" evidence="4"/>
<keyword evidence="3" id="KW-0328">Glycosyltransferase</keyword>
<dbReference type="Gene3D" id="3.40.50.2000">
    <property type="entry name" value="Glycogen Phosphorylase B"/>
    <property type="match status" value="2"/>
</dbReference>
<comment type="similarity">
    <text evidence="1 3">Belongs to the UDP-glycosyltransferase family.</text>
</comment>
<dbReference type="PROSITE" id="PS00375">
    <property type="entry name" value="UDPGT"/>
    <property type="match status" value="1"/>
</dbReference>
<evidence type="ECO:0000256" key="4">
    <source>
        <dbReference type="RuleBase" id="RU362057"/>
    </source>
</evidence>
<dbReference type="Proteomes" id="UP000230069">
    <property type="component" value="Unassembled WGS sequence"/>
</dbReference>
<evidence type="ECO:0000313" key="6">
    <source>
        <dbReference type="Proteomes" id="UP000230069"/>
    </source>
</evidence>
<gene>
    <name evidence="5" type="ORF">AQUCO_01000173v1</name>
</gene>
<dbReference type="PANTHER" id="PTHR11926">
    <property type="entry name" value="GLUCOSYL/GLUCURONOSYL TRANSFERASES"/>
    <property type="match status" value="1"/>
</dbReference>
<dbReference type="InterPro" id="IPR035595">
    <property type="entry name" value="UDP_glycos_trans_CS"/>
</dbReference>
<feature type="non-terminal residue" evidence="5">
    <location>
        <position position="458"/>
    </location>
</feature>
<name>A0A2G5E8P1_AQUCA</name>
<dbReference type="GO" id="GO:0080044">
    <property type="term" value="F:quercetin 7-O-glucosyltransferase activity"/>
    <property type="evidence" value="ECO:0007669"/>
    <property type="project" value="TreeGrafter"/>
</dbReference>
<dbReference type="GO" id="GO:0080043">
    <property type="term" value="F:quercetin 3-O-glucosyltransferase activity"/>
    <property type="evidence" value="ECO:0007669"/>
    <property type="project" value="TreeGrafter"/>
</dbReference>
<dbReference type="InParanoid" id="A0A2G5E8P1"/>
<dbReference type="SUPFAM" id="SSF53756">
    <property type="entry name" value="UDP-Glycosyltransferase/glycogen phosphorylase"/>
    <property type="match status" value="1"/>
</dbReference>
<keyword evidence="2 3" id="KW-0808">Transferase</keyword>
<dbReference type="PANTHER" id="PTHR11926:SF1283">
    <property type="entry name" value="GLYCOSYLTRANSFERASE"/>
    <property type="match status" value="1"/>
</dbReference>
<organism evidence="5 6">
    <name type="scientific">Aquilegia coerulea</name>
    <name type="common">Rocky mountain columbine</name>
    <dbReference type="NCBI Taxonomy" id="218851"/>
    <lineage>
        <taxon>Eukaryota</taxon>
        <taxon>Viridiplantae</taxon>
        <taxon>Streptophyta</taxon>
        <taxon>Embryophyta</taxon>
        <taxon>Tracheophyta</taxon>
        <taxon>Spermatophyta</taxon>
        <taxon>Magnoliopsida</taxon>
        <taxon>Ranunculales</taxon>
        <taxon>Ranunculaceae</taxon>
        <taxon>Thalictroideae</taxon>
        <taxon>Aquilegia</taxon>
    </lineage>
</organism>
<dbReference type="InterPro" id="IPR002213">
    <property type="entry name" value="UDP_glucos_trans"/>
</dbReference>
<dbReference type="CDD" id="cd03784">
    <property type="entry name" value="GT1_Gtf-like"/>
    <property type="match status" value="1"/>
</dbReference>
<accession>A0A2G5E8P1</accession>
<dbReference type="OrthoDB" id="5835829at2759"/>
<dbReference type="FunFam" id="3.40.50.2000:FF:000027">
    <property type="entry name" value="Glycosyltransferase"/>
    <property type="match status" value="1"/>
</dbReference>
<sequence>MSTERPQKPHLVFIPRPAQGHVNPMFKLAKLLHYRGFHITFVQTEFNYQRLLKSRGLNHLKGLNDFRFEYIPDGLPPDNKRGVLDLPLDATLDVPPVSCIISDGILGFTLQVAQELCLHEIVFYTPSACGLLGYMQYGEFVERGYVPLKDESYLSNGYLESEIDWIPAMEGIRLRDLPTFLRTTDPNEIMFNYNIDQVEIASKANGLILNTFNDLEDEVLDVIKSKFPHLYTIGPLSMLCNKMPETEVKLFESNLWKEDMSCIEWLDKRDPKSVLYVNFSSLAIMTSQQLSEFAWGLANSKYPFLWIIRPDLVNGSSEIISEKFMNEITGRGLLIGWCPQEEVLKHRSIGCFLTHCGWNSTLESISEGVPMICWPYFSEQPTNCFYICNKWRIGMEINYDVKREEVELIVKELMEGEEMKNKAMDFKKKAIEATSPHGSSYNNFERLVRDVLHLGLHS</sequence>
<evidence type="ECO:0000313" key="5">
    <source>
        <dbReference type="EMBL" id="PIA52100.1"/>
    </source>
</evidence>